<evidence type="ECO:0000313" key="2">
    <source>
        <dbReference type="EMBL" id="GJS50588.1"/>
    </source>
</evidence>
<comment type="caution">
    <text evidence="2">The sequence shown here is derived from an EMBL/GenBank/DDBJ whole genome shotgun (WGS) entry which is preliminary data.</text>
</comment>
<proteinExistence type="predicted"/>
<protein>
    <submittedName>
        <fullName evidence="2">Microrchidia 2-like protein</fullName>
    </submittedName>
</protein>
<evidence type="ECO:0000259" key="1">
    <source>
        <dbReference type="Pfam" id="PF17942"/>
    </source>
</evidence>
<accession>A0ABQ4WCN2</accession>
<reference evidence="2" key="2">
    <citation type="submission" date="2022-01" db="EMBL/GenBank/DDBJ databases">
        <authorList>
            <person name="Yamashiro T."/>
            <person name="Shiraishi A."/>
            <person name="Satake H."/>
            <person name="Nakayama K."/>
        </authorList>
    </citation>
    <scope>NUCLEOTIDE SEQUENCE</scope>
</reference>
<dbReference type="Proteomes" id="UP001151760">
    <property type="component" value="Unassembled WGS sequence"/>
</dbReference>
<evidence type="ECO:0000313" key="3">
    <source>
        <dbReference type="Proteomes" id="UP001151760"/>
    </source>
</evidence>
<gene>
    <name evidence="2" type="ORF">Tco_0623950</name>
</gene>
<feature type="domain" description="Morc S5" evidence="1">
    <location>
        <begin position="71"/>
        <end position="107"/>
    </location>
</feature>
<dbReference type="InterPro" id="IPR041006">
    <property type="entry name" value="Morc_S5"/>
</dbReference>
<dbReference type="EMBL" id="BQNB010008526">
    <property type="protein sequence ID" value="GJS50588.1"/>
    <property type="molecule type" value="Genomic_DNA"/>
</dbReference>
<dbReference type="Pfam" id="PF17942">
    <property type="entry name" value="Morc6_S5"/>
    <property type="match status" value="1"/>
</dbReference>
<name>A0ABQ4WCN2_9ASTR</name>
<organism evidence="2 3">
    <name type="scientific">Tanacetum coccineum</name>
    <dbReference type="NCBI Taxonomy" id="301880"/>
    <lineage>
        <taxon>Eukaryota</taxon>
        <taxon>Viridiplantae</taxon>
        <taxon>Streptophyta</taxon>
        <taxon>Embryophyta</taxon>
        <taxon>Tracheophyta</taxon>
        <taxon>Spermatophyta</taxon>
        <taxon>Magnoliopsida</taxon>
        <taxon>eudicotyledons</taxon>
        <taxon>Gunneridae</taxon>
        <taxon>Pentapetalae</taxon>
        <taxon>asterids</taxon>
        <taxon>campanulids</taxon>
        <taxon>Asterales</taxon>
        <taxon>Asteraceae</taxon>
        <taxon>Asteroideae</taxon>
        <taxon>Anthemideae</taxon>
        <taxon>Anthemidinae</taxon>
        <taxon>Tanacetum</taxon>
    </lineage>
</organism>
<sequence>MRQFGSAIWKNFVYQVCSDEETDSKSSSETISFSLVAKTEDLPLWRQPSDLSKKPQPLESLDLTYTIKLAYSVTGDGNSKDYRFVGVIEANSIEPAHDKHDFERSGFVFEARDETKTDAKGLLETSTEGHCKPKMQRLIKSFLSGHVFNPRPDLSVSQTGSRDRTVFNNDRPIVQDPPGFDTVVRDFYLISLTLHAFY</sequence>
<reference evidence="2" key="1">
    <citation type="journal article" date="2022" name="Int. J. Mol. Sci.">
        <title>Draft Genome of Tanacetum Coccineum: Genomic Comparison of Closely Related Tanacetum-Family Plants.</title>
        <authorList>
            <person name="Yamashiro T."/>
            <person name="Shiraishi A."/>
            <person name="Nakayama K."/>
            <person name="Satake H."/>
        </authorList>
    </citation>
    <scope>NUCLEOTIDE SEQUENCE</scope>
</reference>
<keyword evidence="3" id="KW-1185">Reference proteome</keyword>